<evidence type="ECO:0008006" key="3">
    <source>
        <dbReference type="Google" id="ProtNLM"/>
    </source>
</evidence>
<sequence length="315" mass="34846">MSYNQTVEPHHRLQYSNNVRMVAQEMQISNKLRAAVTIVPASGEAQDIADLIGKTEYQEGEDYGQRNPEITPSRDRRWLIRPRPVEIGQTITKEEKFDQAMDPTSMLVRNQVVTVERGVYDRILGVKKVGSSYEIAGGGILGAVHSGKTPSSTSDLPTGNFIAVNAGGAGNTGLTSFKLRAATEAMELEDFGLETEDEVWGLITPKQKTDLINLALATSSNLNPFDVNEIREGRPGKLLGINWMFSNRLPVDSDGYRLIPIWTKANVVCGMWQDVEGAMWNNTERKNLPYIFTDAYPAAGRIEDGGVRVIRCNEA</sequence>
<dbReference type="STRING" id="561184.SAMN05216376_111126"/>
<dbReference type="RefSeq" id="WP_043146369.1">
    <property type="nucleotide sequence ID" value="NZ_JSUQ01000028.1"/>
</dbReference>
<keyword evidence="2" id="KW-1185">Reference proteome</keyword>
<proteinExistence type="predicted"/>
<gene>
    <name evidence="1" type="ORF">OA50_05129</name>
</gene>
<comment type="caution">
    <text evidence="1">The sequence shown here is derived from an EMBL/GenBank/DDBJ whole genome shotgun (WGS) entry which is preliminary data.</text>
</comment>
<reference evidence="1 2" key="1">
    <citation type="submission" date="2014-10" db="EMBL/GenBank/DDBJ databases">
        <title>Genome sequence of Ponticoccus sp. strain UMTAT08 isolated from clonal culture of toxic dinoflagellate Alexandrium tamiyavanichii.</title>
        <authorList>
            <person name="Gan H.Y."/>
            <person name="Muhd D.-D."/>
            <person name="Mohd Noor M.E."/>
            <person name="Yeong Y.S."/>
            <person name="Usup G."/>
        </authorList>
    </citation>
    <scope>NUCLEOTIDE SEQUENCE [LARGE SCALE GENOMIC DNA]</scope>
    <source>
        <strain evidence="1 2">UMTAT08</strain>
    </source>
</reference>
<dbReference type="AlphaFoldDB" id="A0A0B3S0Y9"/>
<dbReference type="Proteomes" id="UP000030960">
    <property type="component" value="Unassembled WGS sequence"/>
</dbReference>
<name>A0A0B3S0Y9_9RHOB</name>
<evidence type="ECO:0000313" key="2">
    <source>
        <dbReference type="Proteomes" id="UP000030960"/>
    </source>
</evidence>
<dbReference type="OrthoDB" id="7548801at2"/>
<organism evidence="1 2">
    <name type="scientific">Mameliella alba</name>
    <dbReference type="NCBI Taxonomy" id="561184"/>
    <lineage>
        <taxon>Bacteria</taxon>
        <taxon>Pseudomonadati</taxon>
        <taxon>Pseudomonadota</taxon>
        <taxon>Alphaproteobacteria</taxon>
        <taxon>Rhodobacterales</taxon>
        <taxon>Roseobacteraceae</taxon>
        <taxon>Mameliella</taxon>
    </lineage>
</organism>
<accession>A0A0B3S0Y9</accession>
<dbReference type="InterPro" id="IPR045565">
    <property type="entry name" value="Phage_capsid_2"/>
</dbReference>
<dbReference type="EMBL" id="JSUQ01000028">
    <property type="protein sequence ID" value="KHQ50281.1"/>
    <property type="molecule type" value="Genomic_DNA"/>
</dbReference>
<evidence type="ECO:0000313" key="1">
    <source>
        <dbReference type="EMBL" id="KHQ50281.1"/>
    </source>
</evidence>
<dbReference type="Pfam" id="PF19821">
    <property type="entry name" value="Phage_capsid_2"/>
    <property type="match status" value="1"/>
</dbReference>
<protein>
    <recommendedName>
        <fullName evidence="3">Major capsid protein</fullName>
    </recommendedName>
</protein>